<evidence type="ECO:0000313" key="2">
    <source>
        <dbReference type="EMBL" id="KAH0773250.1"/>
    </source>
</evidence>
<feature type="compositionally biased region" description="Low complexity" evidence="1">
    <location>
        <begin position="89"/>
        <end position="98"/>
    </location>
</feature>
<feature type="compositionally biased region" description="Low complexity" evidence="1">
    <location>
        <begin position="114"/>
        <end position="132"/>
    </location>
</feature>
<evidence type="ECO:0000313" key="3">
    <source>
        <dbReference type="Proteomes" id="UP000826656"/>
    </source>
</evidence>
<evidence type="ECO:0008006" key="4">
    <source>
        <dbReference type="Google" id="ProtNLM"/>
    </source>
</evidence>
<gene>
    <name evidence="2" type="ORF">KY290_010387</name>
</gene>
<accession>A0ABQ7VZP9</accession>
<evidence type="ECO:0000256" key="1">
    <source>
        <dbReference type="SAM" id="MobiDB-lite"/>
    </source>
</evidence>
<protein>
    <recommendedName>
        <fullName evidence="4">Gag-pol polyprotein</fullName>
    </recommendedName>
</protein>
<organism evidence="2 3">
    <name type="scientific">Solanum tuberosum</name>
    <name type="common">Potato</name>
    <dbReference type="NCBI Taxonomy" id="4113"/>
    <lineage>
        <taxon>Eukaryota</taxon>
        <taxon>Viridiplantae</taxon>
        <taxon>Streptophyta</taxon>
        <taxon>Embryophyta</taxon>
        <taxon>Tracheophyta</taxon>
        <taxon>Spermatophyta</taxon>
        <taxon>Magnoliopsida</taxon>
        <taxon>eudicotyledons</taxon>
        <taxon>Gunneridae</taxon>
        <taxon>Pentapetalae</taxon>
        <taxon>asterids</taxon>
        <taxon>lamiids</taxon>
        <taxon>Solanales</taxon>
        <taxon>Solanaceae</taxon>
        <taxon>Solanoideae</taxon>
        <taxon>Solaneae</taxon>
        <taxon>Solanum</taxon>
    </lineage>
</organism>
<reference evidence="2 3" key="1">
    <citation type="journal article" date="2021" name="bioRxiv">
        <title>Chromosome-scale and haplotype-resolved genome assembly of a tetraploid potato cultivar.</title>
        <authorList>
            <person name="Sun H."/>
            <person name="Jiao W.-B."/>
            <person name="Krause K."/>
            <person name="Campoy J.A."/>
            <person name="Goel M."/>
            <person name="Folz-Donahue K."/>
            <person name="Kukat C."/>
            <person name="Huettel B."/>
            <person name="Schneeberger K."/>
        </authorList>
    </citation>
    <scope>NUCLEOTIDE SEQUENCE [LARGE SCALE GENOMIC DNA]</scope>
    <source>
        <strain evidence="2">SolTubOtavaFocal</strain>
        <tissue evidence="2">Leaves</tissue>
    </source>
</reference>
<dbReference type="PANTHER" id="PTHR34222">
    <property type="entry name" value="GAG_PRE-INTEGRS DOMAIN-CONTAINING PROTEIN"/>
    <property type="match status" value="1"/>
</dbReference>
<comment type="caution">
    <text evidence="2">The sequence shown here is derived from an EMBL/GenBank/DDBJ whole genome shotgun (WGS) entry which is preliminary data.</text>
</comment>
<feature type="region of interest" description="Disordered" evidence="1">
    <location>
        <begin position="89"/>
        <end position="135"/>
    </location>
</feature>
<dbReference type="PANTHER" id="PTHR34222:SF99">
    <property type="entry name" value="PROTEIN, PUTATIVE-RELATED"/>
    <property type="match status" value="1"/>
</dbReference>
<name>A0ABQ7VZP9_SOLTU</name>
<proteinExistence type="predicted"/>
<dbReference type="Proteomes" id="UP000826656">
    <property type="component" value="Unassembled WGS sequence"/>
</dbReference>
<keyword evidence="3" id="KW-1185">Reference proteome</keyword>
<sequence>MKKLWEEMNTIDITSQCTCVCTCGGITKMCKAEQDMRLIHFLMGLNEMYTMRGNIPMMTIFPSMAQAFAILSQEVRQREVRPHNQVALESTSLSASASPHTNRDFKTNYSSYRGGPDNNGNSNNNYCRGSSSTGNSYTQNKLFCDYCNRSGHSKDICYKLYVYTSNSRFLKGKGSASTTNAYTSEEGNSQGGEENLKLRKQMPLNLSKRLYEQLLNLLGPCRRETKTMTIQACLVEL</sequence>
<dbReference type="EMBL" id="JAIVGD010000005">
    <property type="protein sequence ID" value="KAH0773250.1"/>
    <property type="molecule type" value="Genomic_DNA"/>
</dbReference>